<protein>
    <submittedName>
        <fullName evidence="4">Uncharacterized protein</fullName>
    </submittedName>
</protein>
<feature type="domain" description="DUF7102" evidence="2">
    <location>
        <begin position="565"/>
        <end position="717"/>
    </location>
</feature>
<evidence type="ECO:0000259" key="3">
    <source>
        <dbReference type="Pfam" id="PF23395"/>
    </source>
</evidence>
<proteinExistence type="predicted"/>
<keyword evidence="5" id="KW-1185">Reference proteome</keyword>
<organism evidence="4 5">
    <name type="scientific">Discina gigas</name>
    <dbReference type="NCBI Taxonomy" id="1032678"/>
    <lineage>
        <taxon>Eukaryota</taxon>
        <taxon>Fungi</taxon>
        <taxon>Dikarya</taxon>
        <taxon>Ascomycota</taxon>
        <taxon>Pezizomycotina</taxon>
        <taxon>Pezizomycetes</taxon>
        <taxon>Pezizales</taxon>
        <taxon>Discinaceae</taxon>
        <taxon>Discina</taxon>
    </lineage>
</organism>
<comment type="caution">
    <text evidence="4">The sequence shown here is derived from an EMBL/GenBank/DDBJ whole genome shotgun (WGS) entry which is preliminary data.</text>
</comment>
<evidence type="ECO:0000313" key="4">
    <source>
        <dbReference type="EMBL" id="KAL0638286.1"/>
    </source>
</evidence>
<feature type="domain" description="SAM-like" evidence="3">
    <location>
        <begin position="723"/>
        <end position="784"/>
    </location>
</feature>
<accession>A0ABR3GQR9</accession>
<dbReference type="EMBL" id="JBBBZM010000024">
    <property type="protein sequence ID" value="KAL0638286.1"/>
    <property type="molecule type" value="Genomic_DNA"/>
</dbReference>
<dbReference type="Proteomes" id="UP001447188">
    <property type="component" value="Unassembled WGS sequence"/>
</dbReference>
<dbReference type="Pfam" id="PF23394">
    <property type="entry name" value="DUF7102"/>
    <property type="match status" value="1"/>
</dbReference>
<dbReference type="Pfam" id="PF23395">
    <property type="entry name" value="SAM_6"/>
    <property type="match status" value="1"/>
</dbReference>
<feature type="region of interest" description="Disordered" evidence="1">
    <location>
        <begin position="464"/>
        <end position="496"/>
    </location>
</feature>
<evidence type="ECO:0000256" key="1">
    <source>
        <dbReference type="SAM" id="MobiDB-lite"/>
    </source>
</evidence>
<evidence type="ECO:0000259" key="2">
    <source>
        <dbReference type="Pfam" id="PF23394"/>
    </source>
</evidence>
<dbReference type="InterPro" id="IPR055528">
    <property type="entry name" value="DUF7102"/>
</dbReference>
<dbReference type="InterPro" id="IPR057559">
    <property type="entry name" value="SAM_6"/>
</dbReference>
<feature type="compositionally biased region" description="Basic and acidic residues" evidence="1">
    <location>
        <begin position="470"/>
        <end position="486"/>
    </location>
</feature>
<gene>
    <name evidence="4" type="ORF">Q9L58_002743</name>
</gene>
<reference evidence="4 5" key="1">
    <citation type="submission" date="2024-02" db="EMBL/GenBank/DDBJ databases">
        <title>Discinaceae phylogenomics.</title>
        <authorList>
            <person name="Dirks A.C."/>
            <person name="James T.Y."/>
        </authorList>
    </citation>
    <scope>NUCLEOTIDE SEQUENCE [LARGE SCALE GENOMIC DNA]</scope>
    <source>
        <strain evidence="4 5">ACD0624</strain>
    </source>
</reference>
<name>A0ABR3GQR9_9PEZI</name>
<sequence>MPDETLLLYTRRHLAQSHLLAPQPSTHCRLPPLAPIVDIRDPFAFSPFDDLDIPLAQFIHTEKLILEHDTAIYLSSILSAPDDGETLLRGDLRWSRAHRIEEPPMKETRKRKTHRVREDILKEVPLSMGGDAGVMWDRNVRHQVQEYVRNSEAEKMSIGPEVLRFLQDVHNPGTPSPTMGMMMEELVPEFMTPPLLPSSPITLPSSLRLAETLDVGPINAGSTSSLIADLTAPFMDADSMLVDPSADCTSSFLQHVPLTPSPIRKRPRPETLMVEALLTPPASTAKRVRFASLELPSRIRTPELEEVENESEGQEILARVEQELAQEQLQEADSTLRIEIPVMDFSRPKLPWEDPESGLERVRDLEAWAGFAARKWGGSGGVGMELSWRPFVRSAIMTPVEELENTELTSDFMVGSEESEESEMAVLGSLRALRLKEIREEDGTELEPGIFTVRMDVEALVKRKKQKRPKINDHTRATADENRGKEASGLQRDTGPLFTNPLDTFMALRSRVVKEPANALNSRKIQINPNPQLNQTPIALPEPAPSTPLSPFPTPKIHLPISPGTFIASTTLLSERRLFRGIKNLYPTATIIERDFTVPIPDTLSGAPQTPDADPEADLLLSPFSGVVLTTLQKIRQAPLPGHSLSSTRQRVADVALLYERLFVLVLGTVRSSDTETITGFMSFAAALRLRVYVRVISEEGDIAASWAVALMVREGSPVRLLDEETLWERFLRRAGLNAFAAQVVLRECREVGLRGLLKMEEEEKIRLFVAVAGERVGERVGQRLAGVWGE</sequence>
<evidence type="ECO:0000313" key="5">
    <source>
        <dbReference type="Proteomes" id="UP001447188"/>
    </source>
</evidence>